<accession>A0AAW1U1A3</accession>
<keyword evidence="1" id="KW-0472">Membrane</keyword>
<proteinExistence type="predicted"/>
<evidence type="ECO:0000313" key="3">
    <source>
        <dbReference type="Proteomes" id="UP001431783"/>
    </source>
</evidence>
<dbReference type="Proteomes" id="UP001431783">
    <property type="component" value="Unassembled WGS sequence"/>
</dbReference>
<name>A0AAW1U1A3_9CUCU</name>
<reference evidence="2 3" key="1">
    <citation type="submission" date="2023-03" db="EMBL/GenBank/DDBJ databases">
        <title>Genome insight into feeding habits of ladybird beetles.</title>
        <authorList>
            <person name="Li H.-S."/>
            <person name="Huang Y.-H."/>
            <person name="Pang H."/>
        </authorList>
    </citation>
    <scope>NUCLEOTIDE SEQUENCE [LARGE SCALE GENOMIC DNA]</scope>
    <source>
        <strain evidence="2">SYSU_2023b</strain>
        <tissue evidence="2">Whole body</tissue>
    </source>
</reference>
<organism evidence="2 3">
    <name type="scientific">Henosepilachna vigintioctopunctata</name>
    <dbReference type="NCBI Taxonomy" id="420089"/>
    <lineage>
        <taxon>Eukaryota</taxon>
        <taxon>Metazoa</taxon>
        <taxon>Ecdysozoa</taxon>
        <taxon>Arthropoda</taxon>
        <taxon>Hexapoda</taxon>
        <taxon>Insecta</taxon>
        <taxon>Pterygota</taxon>
        <taxon>Neoptera</taxon>
        <taxon>Endopterygota</taxon>
        <taxon>Coleoptera</taxon>
        <taxon>Polyphaga</taxon>
        <taxon>Cucujiformia</taxon>
        <taxon>Coccinelloidea</taxon>
        <taxon>Coccinellidae</taxon>
        <taxon>Epilachninae</taxon>
        <taxon>Epilachnini</taxon>
        <taxon>Henosepilachna</taxon>
    </lineage>
</organism>
<evidence type="ECO:0008006" key="4">
    <source>
        <dbReference type="Google" id="ProtNLM"/>
    </source>
</evidence>
<evidence type="ECO:0000256" key="1">
    <source>
        <dbReference type="SAM" id="Phobius"/>
    </source>
</evidence>
<sequence length="431" mass="50336">MNKYSIAETYISLYSSKYYGFDFPTVTGNHKKNMEIDWYAQKPDLYIIDEYDDEKMERIINRLTSFSNLSFNPRARFIFILNHFTGNFFKVVSSFYITNVVLLNSSTLEFWRYFPYRTEGSNKESSILAKIGVCDGNHFIVDRDTLFDSATISNPWKISTMLTSYDYHEENQRQEIFKKFNAHCGMGVAISPDFTEFTMAYVVDLNAWFVPSPDLVPRWKYLGTIFSPMSRFTYLLNGLNYESPIDSFKKIEDNHFKIGAAESLVPLFNNSPVVRKYLQSHFVNCDSSSKCLNRTAFRGDLAVVKPARKVRFAERIYRNRETGHWLIKQLEPALFTRHIVAFFQRGHPVYPVFNRYLYYLVDAGIAEKIISKYDRKVTMDQPILSETNALSYEHILAPLSIWILGLTISAFVFVLECFRFGRRVQKITIDI</sequence>
<dbReference type="EMBL" id="JARQZJ010000031">
    <property type="protein sequence ID" value="KAK9874402.1"/>
    <property type="molecule type" value="Genomic_DNA"/>
</dbReference>
<keyword evidence="1" id="KW-1133">Transmembrane helix</keyword>
<evidence type="ECO:0000313" key="2">
    <source>
        <dbReference type="EMBL" id="KAK9874402.1"/>
    </source>
</evidence>
<protein>
    <recommendedName>
        <fullName evidence="4">Ionotropic receptor</fullName>
    </recommendedName>
</protein>
<keyword evidence="1" id="KW-0812">Transmembrane</keyword>
<feature type="transmembrane region" description="Helical" evidence="1">
    <location>
        <begin position="395"/>
        <end position="418"/>
    </location>
</feature>
<dbReference type="AlphaFoldDB" id="A0AAW1U1A3"/>
<comment type="caution">
    <text evidence="2">The sequence shown here is derived from an EMBL/GenBank/DDBJ whole genome shotgun (WGS) entry which is preliminary data.</text>
</comment>
<keyword evidence="3" id="KW-1185">Reference proteome</keyword>
<gene>
    <name evidence="2" type="ORF">WA026_002749</name>
</gene>